<evidence type="ECO:0000256" key="5">
    <source>
        <dbReference type="SAM" id="MobiDB-lite"/>
    </source>
</evidence>
<dbReference type="AlphaFoldDB" id="A0AAI9E9H9"/>
<gene>
    <name evidence="7" type="ORF">LECACI_7A003410</name>
</gene>
<dbReference type="InterPro" id="IPR024574">
    <property type="entry name" value="ELMO_ARM"/>
</dbReference>
<dbReference type="InterPro" id="IPR006816">
    <property type="entry name" value="ELMO_dom"/>
</dbReference>
<name>A0AAI9E9H9_9PEZI</name>
<dbReference type="Pfam" id="PF04727">
    <property type="entry name" value="ELMO_CED12"/>
    <property type="match status" value="1"/>
</dbReference>
<keyword evidence="2" id="KW-0581">Phagocytosis</keyword>
<dbReference type="GO" id="GO:0005886">
    <property type="term" value="C:plasma membrane"/>
    <property type="evidence" value="ECO:0007669"/>
    <property type="project" value="TreeGrafter"/>
</dbReference>
<comment type="caution">
    <text evidence="7">The sequence shown here is derived from an EMBL/GenBank/DDBJ whole genome shotgun (WGS) entry which is preliminary data.</text>
</comment>
<dbReference type="InterPro" id="IPR016024">
    <property type="entry name" value="ARM-type_fold"/>
</dbReference>
<evidence type="ECO:0000259" key="6">
    <source>
        <dbReference type="PROSITE" id="PS51335"/>
    </source>
</evidence>
<dbReference type="GO" id="GO:0017124">
    <property type="term" value="F:SH3 domain binding"/>
    <property type="evidence" value="ECO:0007669"/>
    <property type="project" value="UniProtKB-KW"/>
</dbReference>
<feature type="domain" description="ELMO" evidence="6">
    <location>
        <begin position="245"/>
        <end position="426"/>
    </location>
</feature>
<evidence type="ECO:0000313" key="7">
    <source>
        <dbReference type="EMBL" id="CAK3959803.1"/>
    </source>
</evidence>
<dbReference type="Gene3D" id="2.30.29.30">
    <property type="entry name" value="Pleckstrin-homology domain (PH domain)/Phosphotyrosine-binding domain (PTB)"/>
    <property type="match status" value="1"/>
</dbReference>
<keyword evidence="3" id="KW-0729">SH3-binding</keyword>
<sequence>MDEPPDVETLVAGLLAESESARKYAVFKLKSLLGDPSFADAFIQADGLVPLRQAVLDTSGNTQAYALGSLDALLELDMGWECCDEEVLEKALSLAVSHPLVNIVRNALTLLVLVVSRPIDAEQADYETPTGFRAIKPVLDNYPTFLESLVQRLNASDHTLCANALQLVNALMRDAIVHGGEHEWPKFIKRLQDLGVIGGVGMLMRGDAASDADSPLAFAILEFQSLIKVLLSKWRDVMVNVELAEHKRALKTIHLLSRPESYVPPPAIEGARVRKHHPEKWRRLGFESESPAWDFDETGYLGMMDLVEYCRRNEDTYHKTLLEQSVLPKAQRCPLARASLSATLILYEHFEIDETTMAGVNDYRNSVYGRADQTVDKLYKPLLLQWGRVHAAALNAFIRLWKDASAESEDFYKIEEVIRTIVERIVGSAGRKTEVSKVEEELRVVSLDAARKWQMENLNEVYRDAWGPHLEQVREQLHHESLQFMKEQRIRCLLQGSWFPTSASSAANAAWRYVRLSHNRRWLHYENYSARGDTEPPLTELSEKIDLNAVTSVDSNVSAAEHPLLQWNNNNNNTNSSTETLKDSTRDSIARQPQQQQPGSSTTTKIAILGTSPRSTTKPPSAGAAPGGETVLLELFPPTAHLASEWLDGLLMLLNQHPITKGTTRLIEMLVDWGVRLRMLNLRWEDVDWEALEMSVKGNGGGGDEARRPVPSRAGTEDAYWYALPDEVDS</sequence>
<dbReference type="InterPro" id="IPR001849">
    <property type="entry name" value="PH_domain"/>
</dbReference>
<dbReference type="PANTHER" id="PTHR12771:SF56">
    <property type="entry name" value="CED-12"/>
    <property type="match status" value="1"/>
</dbReference>
<dbReference type="InterPro" id="IPR011989">
    <property type="entry name" value="ARM-like"/>
</dbReference>
<dbReference type="InterPro" id="IPR011993">
    <property type="entry name" value="PH-like_dom_sf"/>
</dbReference>
<dbReference type="Proteomes" id="UP001296104">
    <property type="component" value="Unassembled WGS sequence"/>
</dbReference>
<reference evidence="7" key="1">
    <citation type="submission" date="2023-11" db="EMBL/GenBank/DDBJ databases">
        <authorList>
            <person name="Alioto T."/>
            <person name="Alioto T."/>
            <person name="Gomez Garrido J."/>
        </authorList>
    </citation>
    <scope>NUCLEOTIDE SEQUENCE</scope>
</reference>
<accession>A0AAI9E9H9</accession>
<evidence type="ECO:0000256" key="2">
    <source>
        <dbReference type="ARBA" id="ARBA00022907"/>
    </source>
</evidence>
<evidence type="ECO:0000256" key="4">
    <source>
        <dbReference type="ARBA" id="ARBA00024863"/>
    </source>
</evidence>
<protein>
    <submittedName>
        <fullName evidence="7">Elmo ced-12 family</fullName>
    </submittedName>
</protein>
<dbReference type="Pfam" id="PF16457">
    <property type="entry name" value="PH_12"/>
    <property type="match status" value="1"/>
</dbReference>
<dbReference type="PROSITE" id="PS51335">
    <property type="entry name" value="ELMO"/>
    <property type="match status" value="1"/>
</dbReference>
<dbReference type="GO" id="GO:0006915">
    <property type="term" value="P:apoptotic process"/>
    <property type="evidence" value="ECO:0007669"/>
    <property type="project" value="UniProtKB-KW"/>
</dbReference>
<keyword evidence="8" id="KW-1185">Reference proteome</keyword>
<feature type="region of interest" description="Disordered" evidence="5">
    <location>
        <begin position="562"/>
        <end position="606"/>
    </location>
</feature>
<dbReference type="InterPro" id="IPR050868">
    <property type="entry name" value="ELMO_domain-containing"/>
</dbReference>
<dbReference type="GO" id="GO:0007015">
    <property type="term" value="P:actin filament organization"/>
    <property type="evidence" value="ECO:0007669"/>
    <property type="project" value="TreeGrafter"/>
</dbReference>
<evidence type="ECO:0000313" key="8">
    <source>
        <dbReference type="Proteomes" id="UP001296104"/>
    </source>
</evidence>
<evidence type="ECO:0000256" key="3">
    <source>
        <dbReference type="ARBA" id="ARBA00023036"/>
    </source>
</evidence>
<dbReference type="SUPFAM" id="SSF48371">
    <property type="entry name" value="ARM repeat"/>
    <property type="match status" value="1"/>
</dbReference>
<evidence type="ECO:0000256" key="1">
    <source>
        <dbReference type="ARBA" id="ARBA00022703"/>
    </source>
</evidence>
<organism evidence="7 8">
    <name type="scientific">Lecanosticta acicola</name>
    <dbReference type="NCBI Taxonomy" id="111012"/>
    <lineage>
        <taxon>Eukaryota</taxon>
        <taxon>Fungi</taxon>
        <taxon>Dikarya</taxon>
        <taxon>Ascomycota</taxon>
        <taxon>Pezizomycotina</taxon>
        <taxon>Dothideomycetes</taxon>
        <taxon>Dothideomycetidae</taxon>
        <taxon>Mycosphaerellales</taxon>
        <taxon>Mycosphaerellaceae</taxon>
        <taxon>Lecanosticta</taxon>
    </lineage>
</organism>
<keyword evidence="1" id="KW-0053">Apoptosis</keyword>
<dbReference type="PANTHER" id="PTHR12771">
    <property type="entry name" value="ENGULFMENT AND CELL MOTILITY"/>
    <property type="match status" value="1"/>
</dbReference>
<feature type="compositionally biased region" description="Low complexity" evidence="5">
    <location>
        <begin position="568"/>
        <end position="578"/>
    </location>
</feature>
<proteinExistence type="predicted"/>
<dbReference type="Gene3D" id="1.25.10.10">
    <property type="entry name" value="Leucine-rich Repeat Variant"/>
    <property type="match status" value="1"/>
</dbReference>
<dbReference type="Pfam" id="PF11841">
    <property type="entry name" value="ELMO_ARM"/>
    <property type="match status" value="1"/>
</dbReference>
<comment type="function">
    <text evidence="4">Involved in cytoskeletal rearrangements required for phagocytosis of apoptotic cells and cell motility. Acts in association with DOCK1 and CRK. Was initially proposed to be required in complex with DOCK1 to activate Rac Rho small GTPases. May enhance the guanine nucleotide exchange factor (GEF) activity of DOCK1.</text>
</comment>
<feature type="compositionally biased region" description="Basic and acidic residues" evidence="5">
    <location>
        <begin position="580"/>
        <end position="589"/>
    </location>
</feature>
<dbReference type="EMBL" id="CAVMBE010000016">
    <property type="protein sequence ID" value="CAK3959803.1"/>
    <property type="molecule type" value="Genomic_DNA"/>
</dbReference>